<dbReference type="GO" id="GO:1990644">
    <property type="term" value="F:microtubule site clamp"/>
    <property type="evidence" value="ECO:0007669"/>
    <property type="project" value="TreeGrafter"/>
</dbReference>
<dbReference type="GO" id="GO:0033551">
    <property type="term" value="C:monopolin complex"/>
    <property type="evidence" value="ECO:0007669"/>
    <property type="project" value="InterPro"/>
</dbReference>
<feature type="region of interest" description="Disordered" evidence="2">
    <location>
        <begin position="325"/>
        <end position="348"/>
    </location>
</feature>
<dbReference type="GO" id="GO:0051315">
    <property type="term" value="P:attachment of mitotic spindle microtubules to kinetochore"/>
    <property type="evidence" value="ECO:0007669"/>
    <property type="project" value="TreeGrafter"/>
</dbReference>
<dbReference type="AlphaFoldDB" id="A0AAD4GJP2"/>
<keyword evidence="1" id="KW-0175">Coiled coil</keyword>
<dbReference type="EMBL" id="WHUW01000004">
    <property type="protein sequence ID" value="KAF8447850.1"/>
    <property type="molecule type" value="Genomic_DNA"/>
</dbReference>
<comment type="caution">
    <text evidence="3">The sequence shown here is derived from an EMBL/GenBank/DDBJ whole genome shotgun (WGS) entry which is preliminary data.</text>
</comment>
<reference evidence="3" key="1">
    <citation type="submission" date="2019-10" db="EMBL/GenBank/DDBJ databases">
        <authorList>
            <consortium name="DOE Joint Genome Institute"/>
            <person name="Kuo A."/>
            <person name="Miyauchi S."/>
            <person name="Kiss E."/>
            <person name="Drula E."/>
            <person name="Kohler A."/>
            <person name="Sanchez-Garcia M."/>
            <person name="Andreopoulos B."/>
            <person name="Barry K.W."/>
            <person name="Bonito G."/>
            <person name="Buee M."/>
            <person name="Carver A."/>
            <person name="Chen C."/>
            <person name="Cichocki N."/>
            <person name="Clum A."/>
            <person name="Culley D."/>
            <person name="Crous P.W."/>
            <person name="Fauchery L."/>
            <person name="Girlanda M."/>
            <person name="Hayes R."/>
            <person name="Keri Z."/>
            <person name="LaButti K."/>
            <person name="Lipzen A."/>
            <person name="Lombard V."/>
            <person name="Magnuson J."/>
            <person name="Maillard F."/>
            <person name="Morin E."/>
            <person name="Murat C."/>
            <person name="Nolan M."/>
            <person name="Ohm R."/>
            <person name="Pangilinan J."/>
            <person name="Pereira M."/>
            <person name="Perotto S."/>
            <person name="Peter M."/>
            <person name="Riley R."/>
            <person name="Sitrit Y."/>
            <person name="Stielow B."/>
            <person name="Szollosi G."/>
            <person name="Zifcakova L."/>
            <person name="Stursova M."/>
            <person name="Spatafora J.W."/>
            <person name="Tedersoo L."/>
            <person name="Vaario L.-M."/>
            <person name="Yamada A."/>
            <person name="Yan M."/>
            <person name="Wang P."/>
            <person name="Xu J."/>
            <person name="Bruns T."/>
            <person name="Baldrian P."/>
            <person name="Vilgalys R."/>
            <person name="Henrissat B."/>
            <person name="Grigoriev I.V."/>
            <person name="Hibbett D."/>
            <person name="Nagy L.G."/>
            <person name="Martin F.M."/>
        </authorList>
    </citation>
    <scope>NUCLEOTIDE SEQUENCE</scope>
    <source>
        <strain evidence="3">BED1</strain>
    </source>
</reference>
<name>A0AAD4GJP2_BOLED</name>
<gene>
    <name evidence="3" type="ORF">L210DRAFT_849178</name>
</gene>
<feature type="coiled-coil region" evidence="1">
    <location>
        <begin position="106"/>
        <end position="161"/>
    </location>
</feature>
<evidence type="ECO:0000256" key="1">
    <source>
        <dbReference type="SAM" id="Coils"/>
    </source>
</evidence>
<feature type="compositionally biased region" description="Polar residues" evidence="2">
    <location>
        <begin position="8"/>
        <end position="18"/>
    </location>
</feature>
<dbReference type="PANTHER" id="PTHR28006:SF1">
    <property type="entry name" value="MONOPOLIN COMPLEX SUBUNIT CSM1"/>
    <property type="match status" value="1"/>
</dbReference>
<evidence type="ECO:0000256" key="2">
    <source>
        <dbReference type="SAM" id="MobiDB-lite"/>
    </source>
</evidence>
<dbReference type="CDD" id="cd23787">
    <property type="entry name" value="RWD_CSM1"/>
    <property type="match status" value="1"/>
</dbReference>
<dbReference type="Proteomes" id="UP001194468">
    <property type="component" value="Unassembled WGS sequence"/>
</dbReference>
<dbReference type="GO" id="GO:0034506">
    <property type="term" value="C:chromosome, centromeric core domain"/>
    <property type="evidence" value="ECO:0007669"/>
    <property type="project" value="TreeGrafter"/>
</dbReference>
<accession>A0AAD4GJP2</accession>
<feature type="region of interest" description="Disordered" evidence="2">
    <location>
        <begin position="1"/>
        <end position="23"/>
    </location>
</feature>
<dbReference type="GO" id="GO:0045144">
    <property type="term" value="P:meiotic sister chromatid segregation"/>
    <property type="evidence" value="ECO:0007669"/>
    <property type="project" value="TreeGrafter"/>
</dbReference>
<reference evidence="3" key="2">
    <citation type="journal article" date="2020" name="Nat. Commun.">
        <title>Large-scale genome sequencing of mycorrhizal fungi provides insights into the early evolution of symbiotic traits.</title>
        <authorList>
            <person name="Miyauchi S."/>
            <person name="Kiss E."/>
            <person name="Kuo A."/>
            <person name="Drula E."/>
            <person name="Kohler A."/>
            <person name="Sanchez-Garcia M."/>
            <person name="Morin E."/>
            <person name="Andreopoulos B."/>
            <person name="Barry K.W."/>
            <person name="Bonito G."/>
            <person name="Buee M."/>
            <person name="Carver A."/>
            <person name="Chen C."/>
            <person name="Cichocki N."/>
            <person name="Clum A."/>
            <person name="Culley D."/>
            <person name="Crous P.W."/>
            <person name="Fauchery L."/>
            <person name="Girlanda M."/>
            <person name="Hayes R.D."/>
            <person name="Keri Z."/>
            <person name="LaButti K."/>
            <person name="Lipzen A."/>
            <person name="Lombard V."/>
            <person name="Magnuson J."/>
            <person name="Maillard F."/>
            <person name="Murat C."/>
            <person name="Nolan M."/>
            <person name="Ohm R.A."/>
            <person name="Pangilinan J."/>
            <person name="Pereira M.F."/>
            <person name="Perotto S."/>
            <person name="Peter M."/>
            <person name="Pfister S."/>
            <person name="Riley R."/>
            <person name="Sitrit Y."/>
            <person name="Stielow J.B."/>
            <person name="Szollosi G."/>
            <person name="Zifcakova L."/>
            <person name="Stursova M."/>
            <person name="Spatafora J.W."/>
            <person name="Tedersoo L."/>
            <person name="Vaario L.M."/>
            <person name="Yamada A."/>
            <person name="Yan M."/>
            <person name="Wang P."/>
            <person name="Xu J."/>
            <person name="Bruns T."/>
            <person name="Baldrian P."/>
            <person name="Vilgalys R."/>
            <person name="Dunand C."/>
            <person name="Henrissat B."/>
            <person name="Grigoriev I.V."/>
            <person name="Hibbett D."/>
            <person name="Nagy L.G."/>
            <person name="Martin F.M."/>
        </authorList>
    </citation>
    <scope>NUCLEOTIDE SEQUENCE</scope>
    <source>
        <strain evidence="3">BED1</strain>
    </source>
</reference>
<evidence type="ECO:0000313" key="4">
    <source>
        <dbReference type="Proteomes" id="UP001194468"/>
    </source>
</evidence>
<proteinExistence type="predicted"/>
<dbReference type="GO" id="GO:0072686">
    <property type="term" value="C:mitotic spindle"/>
    <property type="evidence" value="ECO:0007669"/>
    <property type="project" value="TreeGrafter"/>
</dbReference>
<dbReference type="PANTHER" id="PTHR28006">
    <property type="entry name" value="MONOPOLIN COMPLEX SUBUNIT CSM1"/>
    <property type="match status" value="1"/>
</dbReference>
<evidence type="ECO:0008006" key="5">
    <source>
        <dbReference type="Google" id="ProtNLM"/>
    </source>
</evidence>
<sequence>MEVDRAESQVNTTATSSEVKSRKELDRWKRKAKELEAQRDALSKQLEDLFQIRKTEPEQALEQLQVQYDERAKTQDALVKELTSQLARIEPLSRTGQAVALHFLTREAADEEKRAVEQDISRLQEVIKAKDSVIDEKTNRIAELEQSVQDAIRERDAEIERSKELLARAAPKGTPNSRPHSKRPFGMDDPKMTQVIKFYEDMSNLLVAGVKFEHAPDSEEPDVIFHCVYTYYEMTRRADDIEGERIGEKSINFTMRIFNGFGGPNGEPASEEDFIHRRVKYVPLNLDREPDAFVKSLEYMGDTFTFPCAQQGLFLDSLREKIRDGAKDASESGSDIEGMDIGDRDSQS</sequence>
<dbReference type="InterPro" id="IPR040349">
    <property type="entry name" value="Csm1/Pcs1"/>
</dbReference>
<organism evidence="3 4">
    <name type="scientific">Boletus edulis BED1</name>
    <dbReference type="NCBI Taxonomy" id="1328754"/>
    <lineage>
        <taxon>Eukaryota</taxon>
        <taxon>Fungi</taxon>
        <taxon>Dikarya</taxon>
        <taxon>Basidiomycota</taxon>
        <taxon>Agaricomycotina</taxon>
        <taxon>Agaricomycetes</taxon>
        <taxon>Agaricomycetidae</taxon>
        <taxon>Boletales</taxon>
        <taxon>Boletineae</taxon>
        <taxon>Boletaceae</taxon>
        <taxon>Boletoideae</taxon>
        <taxon>Boletus</taxon>
    </lineage>
</organism>
<evidence type="ECO:0000313" key="3">
    <source>
        <dbReference type="EMBL" id="KAF8447850.1"/>
    </source>
</evidence>
<protein>
    <recommendedName>
        <fullName evidence="5">Monopolin complex subunit Csm1/Pcs1 C-terminal domain-containing protein</fullName>
    </recommendedName>
</protein>
<keyword evidence="4" id="KW-1185">Reference proteome</keyword>
<dbReference type="GO" id="GO:0005730">
    <property type="term" value="C:nucleolus"/>
    <property type="evidence" value="ECO:0007669"/>
    <property type="project" value="TreeGrafter"/>
</dbReference>